<gene>
    <name evidence="3 4" type="primary">LOC106477655</name>
</gene>
<keyword evidence="2" id="KW-1185">Reference proteome</keyword>
<reference evidence="3 4" key="1">
    <citation type="submission" date="2025-05" db="UniProtKB">
        <authorList>
            <consortium name="RefSeq"/>
        </authorList>
    </citation>
    <scope>IDENTIFICATION</scope>
    <source>
        <tissue evidence="3 4">Muscle</tissue>
    </source>
</reference>
<proteinExistence type="predicted"/>
<evidence type="ECO:0000256" key="1">
    <source>
        <dbReference type="SAM" id="SignalP"/>
    </source>
</evidence>
<sequence>MLTDTRISSVLLIILALILKRSEGSLCPSPENISPCTCSANTDTCFYSCKGDEPLKGLHDFFLPCPNVEFSIYGGDIDFLENGFFGRFGEIRSFRLSLSSLNIQSLGGQELNSSPFQGLGVTDRFSLNMLRVTPGTRWTWAPFSAIKFGSQVTTDIHSNTTLLKELDEEFYRVFAKSNMESLDMSGTSLSTTDNPLILADVPKGTYSMLKYVYQVVTNSQCVNNNKWAVRHWFLLSTNLHNGLSVLCPPYVDNSGSCGSE</sequence>
<dbReference type="RefSeq" id="XP_022236869.1">
    <property type="nucleotide sequence ID" value="XM_022381161.1"/>
</dbReference>
<dbReference type="RefSeq" id="XP_022236868.1">
    <property type="nucleotide sequence ID" value="XM_022381160.1"/>
</dbReference>
<feature type="chain" id="PRO_5045023100" evidence="1">
    <location>
        <begin position="25"/>
        <end position="260"/>
    </location>
</feature>
<feature type="signal peptide" evidence="1">
    <location>
        <begin position="1"/>
        <end position="24"/>
    </location>
</feature>
<dbReference type="Proteomes" id="UP000694941">
    <property type="component" value="Unplaced"/>
</dbReference>
<protein>
    <submittedName>
        <fullName evidence="3 4">Uncharacterized protein LOC106477655</fullName>
    </submittedName>
</protein>
<accession>A0ABM1RZR3</accession>
<name>A0ABM1RZR3_LIMPO</name>
<keyword evidence="1" id="KW-0732">Signal</keyword>
<evidence type="ECO:0000313" key="3">
    <source>
        <dbReference type="RefSeq" id="XP_022236868.1"/>
    </source>
</evidence>
<evidence type="ECO:0000313" key="2">
    <source>
        <dbReference type="Proteomes" id="UP000694941"/>
    </source>
</evidence>
<organism evidence="2 3">
    <name type="scientific">Limulus polyphemus</name>
    <name type="common">Atlantic horseshoe crab</name>
    <dbReference type="NCBI Taxonomy" id="6850"/>
    <lineage>
        <taxon>Eukaryota</taxon>
        <taxon>Metazoa</taxon>
        <taxon>Ecdysozoa</taxon>
        <taxon>Arthropoda</taxon>
        <taxon>Chelicerata</taxon>
        <taxon>Merostomata</taxon>
        <taxon>Xiphosura</taxon>
        <taxon>Limulidae</taxon>
        <taxon>Limulus</taxon>
    </lineage>
</organism>
<dbReference type="GeneID" id="106477655"/>
<evidence type="ECO:0000313" key="4">
    <source>
        <dbReference type="RefSeq" id="XP_022236869.1"/>
    </source>
</evidence>